<proteinExistence type="predicted"/>
<dbReference type="InterPro" id="IPR054465">
    <property type="entry name" value="Integrase_p58-like_C"/>
</dbReference>
<dbReference type="EMBL" id="LRGB01022788">
    <property type="protein sequence ID" value="KZR97057.1"/>
    <property type="molecule type" value="Genomic_DNA"/>
</dbReference>
<dbReference type="STRING" id="35525.A0A164ERP4"/>
<dbReference type="AlphaFoldDB" id="A0A164ERP4"/>
<gene>
    <name evidence="3" type="ORF">APZ42_008279</name>
</gene>
<dbReference type="Pfam" id="PF22938">
    <property type="entry name" value="Integrase_p58_C"/>
    <property type="match status" value="1"/>
</dbReference>
<dbReference type="PANTHER" id="PTHR37984">
    <property type="entry name" value="PROTEIN CBG26694"/>
    <property type="match status" value="1"/>
</dbReference>
<dbReference type="PANTHER" id="PTHR37984:SF15">
    <property type="entry name" value="INTEGRASE CATALYTIC DOMAIN-CONTAINING PROTEIN"/>
    <property type="match status" value="1"/>
</dbReference>
<accession>A0A164ERP4</accession>
<sequence>KARQESTGYSPFFLLYGREPMLPIDLELGADANPRPVTSGTAPDYATQVVTELAKARALVHTRLGVAQDNQRREYDSRHRELQFQVGDQVLVYKPFRKVKRAEKLLHRWQGPFKAIRQTTPVNYEVKLSSGSRKSEIVHVIKMKLFHDLVSRGPNLNTESTEATRDTPLPNAPQPPVRIHRETGTDNGNH</sequence>
<feature type="domain" description="Integrase p58-like C-terminal" evidence="2">
    <location>
        <begin position="111"/>
        <end position="144"/>
    </location>
</feature>
<dbReference type="Proteomes" id="UP000076858">
    <property type="component" value="Unassembled WGS sequence"/>
</dbReference>
<feature type="region of interest" description="Disordered" evidence="1">
    <location>
        <begin position="156"/>
        <end position="190"/>
    </location>
</feature>
<evidence type="ECO:0000313" key="4">
    <source>
        <dbReference type="Proteomes" id="UP000076858"/>
    </source>
</evidence>
<protein>
    <recommendedName>
        <fullName evidence="2">Integrase p58-like C-terminal domain-containing protein</fullName>
    </recommendedName>
</protein>
<evidence type="ECO:0000313" key="3">
    <source>
        <dbReference type="EMBL" id="KZR97057.1"/>
    </source>
</evidence>
<feature type="non-terminal residue" evidence="3">
    <location>
        <position position="1"/>
    </location>
</feature>
<evidence type="ECO:0000256" key="1">
    <source>
        <dbReference type="SAM" id="MobiDB-lite"/>
    </source>
</evidence>
<comment type="caution">
    <text evidence="3">The sequence shown here is derived from an EMBL/GenBank/DDBJ whole genome shotgun (WGS) entry which is preliminary data.</text>
</comment>
<organism evidence="3 4">
    <name type="scientific">Daphnia magna</name>
    <dbReference type="NCBI Taxonomy" id="35525"/>
    <lineage>
        <taxon>Eukaryota</taxon>
        <taxon>Metazoa</taxon>
        <taxon>Ecdysozoa</taxon>
        <taxon>Arthropoda</taxon>
        <taxon>Crustacea</taxon>
        <taxon>Branchiopoda</taxon>
        <taxon>Diplostraca</taxon>
        <taxon>Cladocera</taxon>
        <taxon>Anomopoda</taxon>
        <taxon>Daphniidae</taxon>
        <taxon>Daphnia</taxon>
    </lineage>
</organism>
<name>A0A164ERP4_9CRUS</name>
<evidence type="ECO:0000259" key="2">
    <source>
        <dbReference type="Pfam" id="PF22938"/>
    </source>
</evidence>
<reference evidence="3 4" key="1">
    <citation type="submission" date="2016-03" db="EMBL/GenBank/DDBJ databases">
        <title>EvidentialGene: Evidence-directed Construction of Genes on Genomes.</title>
        <authorList>
            <person name="Gilbert D.G."/>
            <person name="Choi J.-H."/>
            <person name="Mockaitis K."/>
            <person name="Colbourne J."/>
            <person name="Pfrender M."/>
        </authorList>
    </citation>
    <scope>NUCLEOTIDE SEQUENCE [LARGE SCALE GENOMIC DNA]</scope>
    <source>
        <strain evidence="3 4">Xinb3</strain>
        <tissue evidence="3">Complete organism</tissue>
    </source>
</reference>
<feature type="compositionally biased region" description="Basic and acidic residues" evidence="1">
    <location>
        <begin position="179"/>
        <end position="190"/>
    </location>
</feature>
<feature type="non-terminal residue" evidence="3">
    <location>
        <position position="190"/>
    </location>
</feature>
<keyword evidence="4" id="KW-1185">Reference proteome</keyword>
<dbReference type="InterPro" id="IPR050951">
    <property type="entry name" value="Retrovirus_Pol_polyprotein"/>
</dbReference>